<sequence length="430" mass="50466">MKKIKLKFFLFVIFSNILVHLWLRKSWAIQADTEKLNFSYIKSYPWMQRCNLKTNFIPPYKPSKQTPYDYSSPSPNSTFNIRITKAVIIYFPLDLYDFYANELAWLYRSWIEILKTEPSKWRTDLVIFVHMTNEQLKKFDIFQKLNCSFDNTVADYPNADSVLIAFDGYEFLKESGYNFVIRSDIDVFLTPLFAKWSPRHCNAFYVGGGAYTANFNMNRLKRAGHHINFKYGFHANLGSTWYSTPDQFRLVSYLTLFSMAYLANEEFSPPERNGDLGALLWPHWHYWVLSLYGQNLAMNHLIETKQLNIIQLSDLLDYPANENKHINSVLHIHNWCRDKFLVLTYFFNLISLSIDHKLQIANGTVGAVMFCFFLQQLSIADGLKNIPLCILEFSTNIFSTFIYKNIATVKDFVMCFIKHREGDKKISNMI</sequence>
<protein>
    <submittedName>
        <fullName evidence="2">Secreted protein</fullName>
    </submittedName>
</protein>
<organism evidence="2 3">
    <name type="scientific">Brachionus plicatilis</name>
    <name type="common">Marine rotifer</name>
    <name type="synonym">Brachionus muelleri</name>
    <dbReference type="NCBI Taxonomy" id="10195"/>
    <lineage>
        <taxon>Eukaryota</taxon>
        <taxon>Metazoa</taxon>
        <taxon>Spiralia</taxon>
        <taxon>Gnathifera</taxon>
        <taxon>Rotifera</taxon>
        <taxon>Eurotatoria</taxon>
        <taxon>Monogononta</taxon>
        <taxon>Pseudotrocha</taxon>
        <taxon>Ploima</taxon>
        <taxon>Brachionidae</taxon>
        <taxon>Brachionus</taxon>
    </lineage>
</organism>
<proteinExistence type="predicted"/>
<dbReference type="AlphaFoldDB" id="A0A3M7S9U1"/>
<name>A0A3M7S9U1_BRAPC</name>
<dbReference type="Proteomes" id="UP000276133">
    <property type="component" value="Unassembled WGS sequence"/>
</dbReference>
<dbReference type="InterPro" id="IPR055588">
    <property type="entry name" value="DUF7164"/>
</dbReference>
<dbReference type="STRING" id="10195.A0A3M7S9U1"/>
<dbReference type="OrthoDB" id="330499at2759"/>
<evidence type="ECO:0000259" key="1">
    <source>
        <dbReference type="Pfam" id="PF23741"/>
    </source>
</evidence>
<feature type="domain" description="DUF7164" evidence="1">
    <location>
        <begin position="82"/>
        <end position="338"/>
    </location>
</feature>
<comment type="caution">
    <text evidence="2">The sequence shown here is derived from an EMBL/GenBank/DDBJ whole genome shotgun (WGS) entry which is preliminary data.</text>
</comment>
<dbReference type="EMBL" id="REGN01001783">
    <property type="protein sequence ID" value="RNA32593.1"/>
    <property type="molecule type" value="Genomic_DNA"/>
</dbReference>
<evidence type="ECO:0000313" key="3">
    <source>
        <dbReference type="Proteomes" id="UP000276133"/>
    </source>
</evidence>
<gene>
    <name evidence="2" type="ORF">BpHYR1_038720</name>
</gene>
<reference evidence="2 3" key="1">
    <citation type="journal article" date="2018" name="Sci. Rep.">
        <title>Genomic signatures of local adaptation to the degree of environmental predictability in rotifers.</title>
        <authorList>
            <person name="Franch-Gras L."/>
            <person name="Hahn C."/>
            <person name="Garcia-Roger E.M."/>
            <person name="Carmona M.J."/>
            <person name="Serra M."/>
            <person name="Gomez A."/>
        </authorList>
    </citation>
    <scope>NUCLEOTIDE SEQUENCE [LARGE SCALE GENOMIC DNA]</scope>
    <source>
        <strain evidence="2">HYR1</strain>
    </source>
</reference>
<keyword evidence="3" id="KW-1185">Reference proteome</keyword>
<dbReference type="Pfam" id="PF23741">
    <property type="entry name" value="DUF7164"/>
    <property type="match status" value="1"/>
</dbReference>
<evidence type="ECO:0000313" key="2">
    <source>
        <dbReference type="EMBL" id="RNA32593.1"/>
    </source>
</evidence>
<accession>A0A3M7S9U1</accession>